<accession>A0A949JQZ7</accession>
<dbReference type="InterPro" id="IPR034660">
    <property type="entry name" value="DinB/YfiT-like"/>
</dbReference>
<gene>
    <name evidence="2" type="ORF">JGS22_019025</name>
</gene>
<organism evidence="2 3">
    <name type="scientific">Streptomyces tardus</name>
    <dbReference type="NCBI Taxonomy" id="2780544"/>
    <lineage>
        <taxon>Bacteria</taxon>
        <taxon>Bacillati</taxon>
        <taxon>Actinomycetota</taxon>
        <taxon>Actinomycetes</taxon>
        <taxon>Kitasatosporales</taxon>
        <taxon>Streptomycetaceae</taxon>
        <taxon>Streptomyces</taxon>
    </lineage>
</organism>
<reference evidence="2" key="1">
    <citation type="submission" date="2021-06" db="EMBL/GenBank/DDBJ databases">
        <title>Sequencing of actinobacteria type strains.</title>
        <authorList>
            <person name="Nguyen G.-S."/>
            <person name="Wentzel A."/>
        </authorList>
    </citation>
    <scope>NUCLEOTIDE SEQUENCE</scope>
    <source>
        <strain evidence="2">P38-E01</strain>
    </source>
</reference>
<feature type="domain" description="Mycothiol-dependent maleylpyruvate isomerase metal-binding" evidence="1">
    <location>
        <begin position="12"/>
        <end position="141"/>
    </location>
</feature>
<sequence length="231" mass="24500">MTTPAYDTEVLQAATERLLDAVREGSPAVAEPSLLPGWTRGHVLTHLARNADALVNVLHGRPMYENAQARDADIEAGAARPLSEQYEDVRTTAAGLAEVMAGLTDAQWRETVALRNGVTDTADSIPFRRLVEVELHHVDLAVDYTLDELPGGFTDRAVGYLARRFSGRSDVPALELRAEDGRSWTTGALPASDGERLVVVGGPGALVGWLAGRSTGSGLTASAPLPTLPAL</sequence>
<dbReference type="GO" id="GO:0016853">
    <property type="term" value="F:isomerase activity"/>
    <property type="evidence" value="ECO:0007669"/>
    <property type="project" value="UniProtKB-KW"/>
</dbReference>
<dbReference type="AlphaFoldDB" id="A0A949JQZ7"/>
<evidence type="ECO:0000259" key="1">
    <source>
        <dbReference type="Pfam" id="PF11716"/>
    </source>
</evidence>
<dbReference type="SUPFAM" id="SSF109854">
    <property type="entry name" value="DinB/YfiT-like putative metalloenzymes"/>
    <property type="match status" value="1"/>
</dbReference>
<comment type="caution">
    <text evidence="2">The sequence shown here is derived from an EMBL/GenBank/DDBJ whole genome shotgun (WGS) entry which is preliminary data.</text>
</comment>
<dbReference type="Proteomes" id="UP000694501">
    <property type="component" value="Unassembled WGS sequence"/>
</dbReference>
<evidence type="ECO:0000313" key="2">
    <source>
        <dbReference type="EMBL" id="MBU7599656.1"/>
    </source>
</evidence>
<protein>
    <submittedName>
        <fullName evidence="2">Maleylpyruvate isomerase family mycothiol-dependent enzyme</fullName>
    </submittedName>
</protein>
<dbReference type="SUPFAM" id="SSF55718">
    <property type="entry name" value="SCP-like"/>
    <property type="match status" value="1"/>
</dbReference>
<dbReference type="EMBL" id="JAELVF020000001">
    <property type="protein sequence ID" value="MBU7599656.1"/>
    <property type="molecule type" value="Genomic_DNA"/>
</dbReference>
<dbReference type="InterPro" id="IPR036527">
    <property type="entry name" value="SCP2_sterol-bd_dom_sf"/>
</dbReference>
<dbReference type="Pfam" id="PF11716">
    <property type="entry name" value="MDMPI_N"/>
    <property type="match status" value="1"/>
</dbReference>
<dbReference type="Gene3D" id="1.20.120.450">
    <property type="entry name" value="dinb family like domain"/>
    <property type="match status" value="1"/>
</dbReference>
<evidence type="ECO:0000313" key="3">
    <source>
        <dbReference type="Proteomes" id="UP000694501"/>
    </source>
</evidence>
<name>A0A949JQZ7_9ACTN</name>
<keyword evidence="3" id="KW-1185">Reference proteome</keyword>
<dbReference type="GO" id="GO:0046872">
    <property type="term" value="F:metal ion binding"/>
    <property type="evidence" value="ECO:0007669"/>
    <property type="project" value="InterPro"/>
</dbReference>
<proteinExistence type="predicted"/>
<dbReference type="InterPro" id="IPR017517">
    <property type="entry name" value="Maleyloyr_isom"/>
</dbReference>
<dbReference type="InterPro" id="IPR024344">
    <property type="entry name" value="MDMPI_metal-binding"/>
</dbReference>
<dbReference type="RefSeq" id="WP_211042037.1">
    <property type="nucleotide sequence ID" value="NZ_JAELVF020000001.1"/>
</dbReference>
<dbReference type="NCBIfam" id="TIGR03083">
    <property type="entry name" value="maleylpyruvate isomerase family mycothiol-dependent enzyme"/>
    <property type="match status" value="1"/>
</dbReference>
<keyword evidence="2" id="KW-0413">Isomerase</keyword>